<feature type="region of interest" description="Disordered" evidence="1">
    <location>
        <begin position="38"/>
        <end position="62"/>
    </location>
</feature>
<organism evidence="3">
    <name type="scientific">Tanacetum cinerariifolium</name>
    <name type="common">Dalmatian daisy</name>
    <name type="synonym">Chrysanthemum cinerariifolium</name>
    <dbReference type="NCBI Taxonomy" id="118510"/>
    <lineage>
        <taxon>Eukaryota</taxon>
        <taxon>Viridiplantae</taxon>
        <taxon>Streptophyta</taxon>
        <taxon>Embryophyta</taxon>
        <taxon>Tracheophyta</taxon>
        <taxon>Spermatophyta</taxon>
        <taxon>Magnoliopsida</taxon>
        <taxon>eudicotyledons</taxon>
        <taxon>Gunneridae</taxon>
        <taxon>Pentapetalae</taxon>
        <taxon>asterids</taxon>
        <taxon>campanulids</taxon>
        <taxon>Asterales</taxon>
        <taxon>Asteraceae</taxon>
        <taxon>Asteroideae</taxon>
        <taxon>Anthemideae</taxon>
        <taxon>Anthemidinae</taxon>
        <taxon>Tanacetum</taxon>
    </lineage>
</organism>
<evidence type="ECO:0000256" key="2">
    <source>
        <dbReference type="SAM" id="SignalP"/>
    </source>
</evidence>
<evidence type="ECO:0000313" key="3">
    <source>
        <dbReference type="EMBL" id="GFC97483.1"/>
    </source>
</evidence>
<gene>
    <name evidence="3" type="ORF">Tci_869453</name>
</gene>
<proteinExistence type="predicted"/>
<name>A0A699SKJ3_TANCI</name>
<feature type="chain" id="PRO_5025677757" description="Secreted protein" evidence="2">
    <location>
        <begin position="19"/>
        <end position="62"/>
    </location>
</feature>
<reference evidence="3" key="1">
    <citation type="journal article" date="2019" name="Sci. Rep.">
        <title>Draft genome of Tanacetum cinerariifolium, the natural source of mosquito coil.</title>
        <authorList>
            <person name="Yamashiro T."/>
            <person name="Shiraishi A."/>
            <person name="Satake H."/>
            <person name="Nakayama K."/>
        </authorList>
    </citation>
    <scope>NUCLEOTIDE SEQUENCE</scope>
</reference>
<evidence type="ECO:0000256" key="1">
    <source>
        <dbReference type="SAM" id="MobiDB-lite"/>
    </source>
</evidence>
<feature type="non-terminal residue" evidence="3">
    <location>
        <position position="62"/>
    </location>
</feature>
<protein>
    <recommendedName>
        <fullName evidence="4">Secreted protein</fullName>
    </recommendedName>
</protein>
<feature type="signal peptide" evidence="2">
    <location>
        <begin position="1"/>
        <end position="18"/>
    </location>
</feature>
<keyword evidence="2" id="KW-0732">Signal</keyword>
<sequence>MEVVAAVGMLAWCGDVAGVVVWPAVDGDEGGVERFWGSPKKFSGGGGDGGGWPAAGGEVAGD</sequence>
<dbReference type="AlphaFoldDB" id="A0A699SKJ3"/>
<feature type="compositionally biased region" description="Gly residues" evidence="1">
    <location>
        <begin position="43"/>
        <end position="62"/>
    </location>
</feature>
<dbReference type="EMBL" id="BKCJ011166362">
    <property type="protein sequence ID" value="GFC97483.1"/>
    <property type="molecule type" value="Genomic_DNA"/>
</dbReference>
<evidence type="ECO:0008006" key="4">
    <source>
        <dbReference type="Google" id="ProtNLM"/>
    </source>
</evidence>
<comment type="caution">
    <text evidence="3">The sequence shown here is derived from an EMBL/GenBank/DDBJ whole genome shotgun (WGS) entry which is preliminary data.</text>
</comment>
<accession>A0A699SKJ3</accession>